<dbReference type="Proteomes" id="UP000054843">
    <property type="component" value="Unassembled WGS sequence"/>
</dbReference>
<accession>A0A0V1M8D1</accession>
<name>A0A0V1M8D1_9BILA</name>
<dbReference type="AlphaFoldDB" id="A0A0V1M8D1"/>
<gene>
    <name evidence="1" type="ORF">T10_10191</name>
</gene>
<reference evidence="1 2" key="1">
    <citation type="submission" date="2015-01" db="EMBL/GenBank/DDBJ databases">
        <title>Evolution of Trichinella species and genotypes.</title>
        <authorList>
            <person name="Korhonen P.K."/>
            <person name="Edoardo P."/>
            <person name="Giuseppe L.R."/>
            <person name="Gasser R.B."/>
        </authorList>
    </citation>
    <scope>NUCLEOTIDE SEQUENCE [LARGE SCALE GENOMIC DNA]</scope>
    <source>
        <strain evidence="1">ISS1980</strain>
    </source>
</reference>
<organism evidence="1 2">
    <name type="scientific">Trichinella papuae</name>
    <dbReference type="NCBI Taxonomy" id="268474"/>
    <lineage>
        <taxon>Eukaryota</taxon>
        <taxon>Metazoa</taxon>
        <taxon>Ecdysozoa</taxon>
        <taxon>Nematoda</taxon>
        <taxon>Enoplea</taxon>
        <taxon>Dorylaimia</taxon>
        <taxon>Trichinellida</taxon>
        <taxon>Trichinellidae</taxon>
        <taxon>Trichinella</taxon>
    </lineage>
</organism>
<sequence>LYIDKWNDVETLKGNCMLTLRRIYRRRIRQTNVEQQIFTAELPALCQARLQASC</sequence>
<comment type="caution">
    <text evidence="1">The sequence shown here is derived from an EMBL/GenBank/DDBJ whole genome shotgun (WGS) entry which is preliminary data.</text>
</comment>
<protein>
    <submittedName>
        <fullName evidence="1">Uncharacterized protein</fullName>
    </submittedName>
</protein>
<keyword evidence="2" id="KW-1185">Reference proteome</keyword>
<proteinExistence type="predicted"/>
<feature type="non-terminal residue" evidence="1">
    <location>
        <position position="1"/>
    </location>
</feature>
<dbReference type="EMBL" id="JYDO01000177">
    <property type="protein sequence ID" value="KRZ68033.1"/>
    <property type="molecule type" value="Genomic_DNA"/>
</dbReference>
<evidence type="ECO:0000313" key="1">
    <source>
        <dbReference type="EMBL" id="KRZ68033.1"/>
    </source>
</evidence>
<feature type="non-terminal residue" evidence="1">
    <location>
        <position position="54"/>
    </location>
</feature>
<evidence type="ECO:0000313" key="2">
    <source>
        <dbReference type="Proteomes" id="UP000054843"/>
    </source>
</evidence>